<sequence length="139" mass="16623">MENNRIDEINDIMTLFLNNLTEVAKEHTLFKEQLGIDHEYTKFAKGMVRLFNQYQRLYVYMKDEEEYAKELVKVSEYALEVLSYKPYEMLEGGFFKKKFLLKSMKPLREEAMKKLNSEIDKINGMINQCVKTEELEEVK</sequence>
<evidence type="ECO:0000313" key="2">
    <source>
        <dbReference type="Proteomes" id="UP000266506"/>
    </source>
</evidence>
<reference evidence="1 2" key="1">
    <citation type="submission" date="2018-08" db="EMBL/GenBank/DDBJ databases">
        <title>Genomic Encyclopedia of Archaeal and Bacterial Type Strains, Phase II (KMG-II): from individual species to whole genera.</title>
        <authorList>
            <person name="Goeker M."/>
        </authorList>
    </citation>
    <scope>NUCLEOTIDE SEQUENCE [LARGE SCALE GENOMIC DNA]</scope>
    <source>
        <strain evidence="1 2">ATCC 27112</strain>
    </source>
</reference>
<dbReference type="EMBL" id="QXEV01000017">
    <property type="protein sequence ID" value="RIA75509.1"/>
    <property type="molecule type" value="Genomic_DNA"/>
</dbReference>
<name>A0A397RSV9_9MOLU</name>
<comment type="caution">
    <text evidence="1">The sequence shown here is derived from an EMBL/GenBank/DDBJ whole genome shotgun (WGS) entry which is preliminary data.</text>
</comment>
<accession>A0A397RSV9</accession>
<dbReference type="AlphaFoldDB" id="A0A397RSV9"/>
<keyword evidence="2" id="KW-1185">Reference proteome</keyword>
<dbReference type="Proteomes" id="UP000266506">
    <property type="component" value="Unassembled WGS sequence"/>
</dbReference>
<gene>
    <name evidence="1" type="ORF">EI71_01403</name>
</gene>
<dbReference type="RefSeq" id="WP_119016529.1">
    <property type="nucleotide sequence ID" value="NZ_QXEV01000017.1"/>
</dbReference>
<proteinExistence type="predicted"/>
<evidence type="ECO:0000313" key="1">
    <source>
        <dbReference type="EMBL" id="RIA75509.1"/>
    </source>
</evidence>
<protein>
    <submittedName>
        <fullName evidence="1">Uncharacterized protein</fullName>
    </submittedName>
</protein>
<organism evidence="1 2">
    <name type="scientific">Anaeroplasma bactoclasticum</name>
    <dbReference type="NCBI Taxonomy" id="2088"/>
    <lineage>
        <taxon>Bacteria</taxon>
        <taxon>Bacillati</taxon>
        <taxon>Mycoplasmatota</taxon>
        <taxon>Mollicutes</taxon>
        <taxon>Anaeroplasmatales</taxon>
        <taxon>Anaeroplasmataceae</taxon>
        <taxon>Anaeroplasma</taxon>
    </lineage>
</organism>
<dbReference type="InParanoid" id="A0A397RSV9"/>